<keyword evidence="8 15" id="KW-0489">Methyltransferase</keyword>
<evidence type="ECO:0000313" key="21">
    <source>
        <dbReference type="Proteomes" id="UP000178771"/>
    </source>
</evidence>
<evidence type="ECO:0000256" key="16">
    <source>
        <dbReference type="PIRSR" id="PIRSR000386-1"/>
    </source>
</evidence>
<evidence type="ECO:0000256" key="13">
    <source>
        <dbReference type="ARBA" id="ARBA00033392"/>
    </source>
</evidence>
<dbReference type="PANTHER" id="PTHR46417">
    <property type="entry name" value="TRNA (GUANINE-N(1)-)-METHYLTRANSFERASE"/>
    <property type="match status" value="1"/>
</dbReference>
<dbReference type="InterPro" id="IPR023148">
    <property type="entry name" value="tRNA_m1G_MeTrfase_C_sf"/>
</dbReference>
<dbReference type="InterPro" id="IPR029026">
    <property type="entry name" value="tRNA_m1G_MTases_N"/>
</dbReference>
<evidence type="ECO:0000256" key="11">
    <source>
        <dbReference type="ARBA" id="ARBA00022694"/>
    </source>
</evidence>
<organism evidence="20 21">
    <name type="scientific">candidate division WWE3 bacterium RIFCSPLOWO2_01_FULL_39_13</name>
    <dbReference type="NCBI Taxonomy" id="1802624"/>
    <lineage>
        <taxon>Bacteria</taxon>
        <taxon>Katanobacteria</taxon>
    </lineage>
</organism>
<dbReference type="InterPro" id="IPR002649">
    <property type="entry name" value="tRNA_m1G_MeTrfase_TrmD"/>
</dbReference>
<evidence type="ECO:0000256" key="3">
    <source>
        <dbReference type="ARBA" id="ARBA00007630"/>
    </source>
</evidence>
<feature type="domain" description="tRNA methyltransferase TRMD/TRM10-type" evidence="19">
    <location>
        <begin position="1"/>
        <end position="229"/>
    </location>
</feature>
<sequence length="232" mass="26496">MKFNIITIFPDLFSSTFSYGIIKHAVDNGLLEINIHDLRKWTCDRHKQVDDRSFGGGPGMILKPEPLFEAVESIKLKDEVTDSLQKRDKQNRTKEHGHVILLSPQGKTFNQQKAEELSKIDNIILICGRYEGVDQRVIENIVDEEISIGRYVLSGGEIPAMVVIDAVSRLIQGVIKNEDFNANESFSDPKDRDKLDFPQYTRPADYKGMKVPEVLLSGDHKKIETWRRNVDK</sequence>
<dbReference type="GO" id="GO:0005829">
    <property type="term" value="C:cytosol"/>
    <property type="evidence" value="ECO:0007669"/>
    <property type="project" value="TreeGrafter"/>
</dbReference>
<keyword evidence="9 15" id="KW-0808">Transferase</keyword>
<dbReference type="Gene3D" id="1.10.1270.20">
    <property type="entry name" value="tRNA(m1g37)methyltransferase, domain 2"/>
    <property type="match status" value="1"/>
</dbReference>
<keyword evidence="11 15" id="KW-0819">tRNA processing</keyword>
<evidence type="ECO:0000256" key="10">
    <source>
        <dbReference type="ARBA" id="ARBA00022691"/>
    </source>
</evidence>
<proteinExistence type="inferred from homology"/>
<evidence type="ECO:0000256" key="14">
    <source>
        <dbReference type="ARBA" id="ARBA00047783"/>
    </source>
</evidence>
<evidence type="ECO:0000256" key="12">
    <source>
        <dbReference type="ARBA" id="ARBA00029736"/>
    </source>
</evidence>
<dbReference type="AlphaFoldDB" id="A0A1F4V5F9"/>
<reference evidence="20 21" key="1">
    <citation type="journal article" date="2016" name="Nat. Commun.">
        <title>Thousands of microbial genomes shed light on interconnected biogeochemical processes in an aquifer system.</title>
        <authorList>
            <person name="Anantharaman K."/>
            <person name="Brown C.T."/>
            <person name="Hug L.A."/>
            <person name="Sharon I."/>
            <person name="Castelle C.J."/>
            <person name="Probst A.J."/>
            <person name="Thomas B.C."/>
            <person name="Singh A."/>
            <person name="Wilkins M.J."/>
            <person name="Karaoz U."/>
            <person name="Brodie E.L."/>
            <person name="Williams K.H."/>
            <person name="Hubbard S.S."/>
            <person name="Banfield J.F."/>
        </authorList>
    </citation>
    <scope>NUCLEOTIDE SEQUENCE [LARGE SCALE GENOMIC DNA]</scope>
</reference>
<comment type="function">
    <text evidence="1 15 17">Specifically methylates guanosine-37 in various tRNAs.</text>
</comment>
<comment type="caution">
    <text evidence="15">Lacks conserved residue(s) required for the propagation of feature annotation.</text>
</comment>
<dbReference type="Proteomes" id="UP000178771">
    <property type="component" value="Unassembled WGS sequence"/>
</dbReference>
<dbReference type="InterPro" id="IPR029028">
    <property type="entry name" value="Alpha/beta_knot_MTases"/>
</dbReference>
<protein>
    <recommendedName>
        <fullName evidence="6 15">tRNA (guanine-N(1)-)-methyltransferase</fullName>
        <ecNumber evidence="5 15">2.1.1.228</ecNumber>
    </recommendedName>
    <alternativeName>
        <fullName evidence="12 15">M1G-methyltransferase</fullName>
    </alternativeName>
    <alternativeName>
        <fullName evidence="13 15">tRNA [GM37] methyltransferase</fullName>
    </alternativeName>
</protein>
<dbReference type="InterPro" id="IPR016009">
    <property type="entry name" value="tRNA_MeTrfase_TRMD/TRM10"/>
</dbReference>
<evidence type="ECO:0000256" key="9">
    <source>
        <dbReference type="ARBA" id="ARBA00022679"/>
    </source>
</evidence>
<comment type="catalytic activity">
    <reaction evidence="14 15 17">
        <text>guanosine(37) in tRNA + S-adenosyl-L-methionine = N(1)-methylguanosine(37) in tRNA + S-adenosyl-L-homocysteine + H(+)</text>
        <dbReference type="Rhea" id="RHEA:36899"/>
        <dbReference type="Rhea" id="RHEA-COMP:10145"/>
        <dbReference type="Rhea" id="RHEA-COMP:10147"/>
        <dbReference type="ChEBI" id="CHEBI:15378"/>
        <dbReference type="ChEBI" id="CHEBI:57856"/>
        <dbReference type="ChEBI" id="CHEBI:59789"/>
        <dbReference type="ChEBI" id="CHEBI:73542"/>
        <dbReference type="ChEBI" id="CHEBI:74269"/>
        <dbReference type="EC" id="2.1.1.228"/>
    </reaction>
</comment>
<evidence type="ECO:0000256" key="17">
    <source>
        <dbReference type="RuleBase" id="RU003464"/>
    </source>
</evidence>
<evidence type="ECO:0000256" key="5">
    <source>
        <dbReference type="ARBA" id="ARBA00012807"/>
    </source>
</evidence>
<evidence type="ECO:0000256" key="4">
    <source>
        <dbReference type="ARBA" id="ARBA00011738"/>
    </source>
</evidence>
<dbReference type="Pfam" id="PF01746">
    <property type="entry name" value="tRNA_m1G_MT"/>
    <property type="match status" value="1"/>
</dbReference>
<evidence type="ECO:0000256" key="6">
    <source>
        <dbReference type="ARBA" id="ARBA00014679"/>
    </source>
</evidence>
<dbReference type="GO" id="GO:0002939">
    <property type="term" value="P:tRNA N1-guanine methylation"/>
    <property type="evidence" value="ECO:0007669"/>
    <property type="project" value="TreeGrafter"/>
</dbReference>
<dbReference type="PANTHER" id="PTHR46417:SF1">
    <property type="entry name" value="TRNA (GUANINE-N(1)-)-METHYLTRANSFERASE"/>
    <property type="match status" value="1"/>
</dbReference>
<evidence type="ECO:0000256" key="15">
    <source>
        <dbReference type="HAMAP-Rule" id="MF_00605"/>
    </source>
</evidence>
<evidence type="ECO:0000256" key="1">
    <source>
        <dbReference type="ARBA" id="ARBA00002634"/>
    </source>
</evidence>
<dbReference type="GO" id="GO:0052906">
    <property type="term" value="F:tRNA (guanine(37)-N1)-methyltransferase activity"/>
    <property type="evidence" value="ECO:0007669"/>
    <property type="project" value="UniProtKB-UniRule"/>
</dbReference>
<evidence type="ECO:0000256" key="18">
    <source>
        <dbReference type="SAM" id="MobiDB-lite"/>
    </source>
</evidence>
<evidence type="ECO:0000256" key="7">
    <source>
        <dbReference type="ARBA" id="ARBA00022490"/>
    </source>
</evidence>
<dbReference type="EC" id="2.1.1.228" evidence="5 15"/>
<dbReference type="PIRSF" id="PIRSF000386">
    <property type="entry name" value="tRNA_mtase"/>
    <property type="match status" value="1"/>
</dbReference>
<feature type="region of interest" description="Disordered" evidence="18">
    <location>
        <begin position="182"/>
        <end position="201"/>
    </location>
</feature>
<evidence type="ECO:0000259" key="19">
    <source>
        <dbReference type="Pfam" id="PF01746"/>
    </source>
</evidence>
<gene>
    <name evidence="15" type="primary">trmD</name>
    <name evidence="20" type="ORF">A2982_00935</name>
</gene>
<dbReference type="FunFam" id="3.40.1280.10:FF:000001">
    <property type="entry name" value="tRNA (guanine-N(1)-)-methyltransferase"/>
    <property type="match status" value="1"/>
</dbReference>
<dbReference type="NCBIfam" id="NF000648">
    <property type="entry name" value="PRK00026.1"/>
    <property type="match status" value="1"/>
</dbReference>
<evidence type="ECO:0000256" key="2">
    <source>
        <dbReference type="ARBA" id="ARBA00004496"/>
    </source>
</evidence>
<dbReference type="CDD" id="cd18080">
    <property type="entry name" value="TrmD-like"/>
    <property type="match status" value="1"/>
</dbReference>
<keyword evidence="10 15" id="KW-0949">S-adenosyl-L-methionine</keyword>
<dbReference type="EMBL" id="MEVH01000001">
    <property type="protein sequence ID" value="OGC52401.1"/>
    <property type="molecule type" value="Genomic_DNA"/>
</dbReference>
<evidence type="ECO:0000313" key="20">
    <source>
        <dbReference type="EMBL" id="OGC52401.1"/>
    </source>
</evidence>
<dbReference type="SUPFAM" id="SSF75217">
    <property type="entry name" value="alpha/beta knot"/>
    <property type="match status" value="1"/>
</dbReference>
<keyword evidence="7 15" id="KW-0963">Cytoplasm</keyword>
<name>A0A1F4V5F9_UNCKA</name>
<comment type="caution">
    <text evidence="20">The sequence shown here is derived from an EMBL/GenBank/DDBJ whole genome shotgun (WGS) entry which is preliminary data.</text>
</comment>
<accession>A0A1F4V5F9</accession>
<feature type="binding site" evidence="15 16">
    <location>
        <position position="128"/>
    </location>
    <ligand>
        <name>S-adenosyl-L-methionine</name>
        <dbReference type="ChEBI" id="CHEBI:59789"/>
    </ligand>
</feature>
<comment type="similarity">
    <text evidence="3 15 17">Belongs to the RNA methyltransferase TrmD family.</text>
</comment>
<dbReference type="HAMAP" id="MF_00605">
    <property type="entry name" value="TrmD"/>
    <property type="match status" value="1"/>
</dbReference>
<comment type="subunit">
    <text evidence="4 15 17">Homodimer.</text>
</comment>
<comment type="subcellular location">
    <subcellularLocation>
        <location evidence="2 15 17">Cytoplasm</location>
    </subcellularLocation>
</comment>
<dbReference type="NCBIfam" id="TIGR00088">
    <property type="entry name" value="trmD"/>
    <property type="match status" value="1"/>
</dbReference>
<evidence type="ECO:0000256" key="8">
    <source>
        <dbReference type="ARBA" id="ARBA00022603"/>
    </source>
</evidence>
<dbReference type="Gene3D" id="3.40.1280.10">
    <property type="match status" value="1"/>
</dbReference>
<dbReference type="STRING" id="1802624.A2982_00935"/>
<feature type="compositionally biased region" description="Basic and acidic residues" evidence="18">
    <location>
        <begin position="187"/>
        <end position="196"/>
    </location>
</feature>